<evidence type="ECO:0000313" key="3">
    <source>
        <dbReference type="Proteomes" id="UP000316443"/>
    </source>
</evidence>
<evidence type="ECO:0000313" key="2">
    <source>
        <dbReference type="EMBL" id="TRT61363.1"/>
    </source>
</evidence>
<sequence>MAKPADEKVPQQMQAKFEKITKLTDAFCSQYLNAEYAQMSRQLAAALCRKRPSPLVSGQAKSWACGIVHALGMVNKFRVR</sequence>
<evidence type="ECO:0000259" key="1">
    <source>
        <dbReference type="Pfam" id="PF19935"/>
    </source>
</evidence>
<organism evidence="2 3">
    <name type="scientific">Microcystis aeruginosa Ma_QC_C_20070703_M131</name>
    <dbReference type="NCBI Taxonomy" id="2486263"/>
    <lineage>
        <taxon>Bacteria</taxon>
        <taxon>Bacillati</taxon>
        <taxon>Cyanobacteriota</taxon>
        <taxon>Cyanophyceae</taxon>
        <taxon>Oscillatoriophycideae</taxon>
        <taxon>Chroococcales</taxon>
        <taxon>Microcystaceae</taxon>
        <taxon>Microcystis</taxon>
    </lineage>
</organism>
<reference evidence="2 3" key="1">
    <citation type="submission" date="2019-01" db="EMBL/GenBank/DDBJ databases">
        <title>Coherence of Microcystis species and biogeography revealed through population genomics.</title>
        <authorList>
            <person name="Perez-Carrascal O.M."/>
            <person name="Terrat Y."/>
            <person name="Giani A."/>
            <person name="Fortin N."/>
            <person name="Tromas N."/>
            <person name="Shapiro B.J."/>
        </authorList>
    </citation>
    <scope>NUCLEOTIDE SEQUENCE [LARGE SCALE GENOMIC DNA]</scope>
    <source>
        <strain evidence="2">Ma_QC_C_20070703_M131</strain>
    </source>
</reference>
<protein>
    <recommendedName>
        <fullName evidence="1">DUF6398 domain-containing protein</fullName>
    </recommendedName>
</protein>
<dbReference type="AlphaFoldDB" id="A0A551YK63"/>
<proteinExistence type="predicted"/>
<accession>A0A551YK63</accession>
<dbReference type="Pfam" id="PF19935">
    <property type="entry name" value="DUF6398"/>
    <property type="match status" value="1"/>
</dbReference>
<feature type="domain" description="DUF6398" evidence="1">
    <location>
        <begin position="19"/>
        <end position="76"/>
    </location>
</feature>
<name>A0A551YK63_MICAE</name>
<gene>
    <name evidence="2" type="ORF">EWV85_03360</name>
</gene>
<dbReference type="InterPro" id="IPR045651">
    <property type="entry name" value="DUF6398"/>
</dbReference>
<dbReference type="EMBL" id="SFCA01000036">
    <property type="protein sequence ID" value="TRT61363.1"/>
    <property type="molecule type" value="Genomic_DNA"/>
</dbReference>
<comment type="caution">
    <text evidence="2">The sequence shown here is derived from an EMBL/GenBank/DDBJ whole genome shotgun (WGS) entry which is preliminary data.</text>
</comment>
<dbReference type="Proteomes" id="UP000316443">
    <property type="component" value="Unassembled WGS sequence"/>
</dbReference>